<protein>
    <submittedName>
        <fullName evidence="1">Uncharacterized protein</fullName>
    </submittedName>
</protein>
<name>A0A5N7AH65_9EURO</name>
<sequence length="190" mass="21006">MFGNETVFRFNTSVGFLPRENTVNNTIWNSVHGGVCHVLHVGPLPRTNVAIAEYEQFKAWHKEDVYASLFAYVDNDADSPATYPASQNPDGCPSIGFSFGHFSPASTDMSNVTAAVCDQLVEKVWTEATFLLPSLELDASRSPVPDESTAHILGNGHGYQTRQYRPEYQISNSLASFLTSQTVRSRAGWR</sequence>
<dbReference type="AlphaFoldDB" id="A0A5N7AH65"/>
<evidence type="ECO:0000313" key="2">
    <source>
        <dbReference type="Proteomes" id="UP000326268"/>
    </source>
</evidence>
<dbReference type="EMBL" id="ML737576">
    <property type="protein sequence ID" value="KAE8369204.1"/>
    <property type="molecule type" value="Genomic_DNA"/>
</dbReference>
<gene>
    <name evidence="1" type="ORF">BDV27DRAFT_121237</name>
</gene>
<organism evidence="1 2">
    <name type="scientific">Aspergillus caelatus</name>
    <dbReference type="NCBI Taxonomy" id="61420"/>
    <lineage>
        <taxon>Eukaryota</taxon>
        <taxon>Fungi</taxon>
        <taxon>Dikarya</taxon>
        <taxon>Ascomycota</taxon>
        <taxon>Pezizomycotina</taxon>
        <taxon>Eurotiomycetes</taxon>
        <taxon>Eurotiomycetidae</taxon>
        <taxon>Eurotiales</taxon>
        <taxon>Aspergillaceae</taxon>
        <taxon>Aspergillus</taxon>
        <taxon>Aspergillus subgen. Circumdati</taxon>
    </lineage>
</organism>
<dbReference type="GeneID" id="43649755"/>
<dbReference type="OrthoDB" id="5332281at2759"/>
<accession>A0A5N7AH65</accession>
<dbReference type="RefSeq" id="XP_031932285.1">
    <property type="nucleotide sequence ID" value="XM_032065309.1"/>
</dbReference>
<evidence type="ECO:0000313" key="1">
    <source>
        <dbReference type="EMBL" id="KAE8369204.1"/>
    </source>
</evidence>
<dbReference type="Proteomes" id="UP000326268">
    <property type="component" value="Unassembled WGS sequence"/>
</dbReference>
<reference evidence="1 2" key="1">
    <citation type="submission" date="2019-04" db="EMBL/GenBank/DDBJ databases">
        <title>Friends and foes A comparative genomics studyof 23 Aspergillus species from section Flavi.</title>
        <authorList>
            <consortium name="DOE Joint Genome Institute"/>
            <person name="Kjaerbolling I."/>
            <person name="Vesth T."/>
            <person name="Frisvad J.C."/>
            <person name="Nybo J.L."/>
            <person name="Theobald S."/>
            <person name="Kildgaard S."/>
            <person name="Isbrandt T."/>
            <person name="Kuo A."/>
            <person name="Sato A."/>
            <person name="Lyhne E.K."/>
            <person name="Kogle M.E."/>
            <person name="Wiebenga A."/>
            <person name="Kun R.S."/>
            <person name="Lubbers R.J."/>
            <person name="Makela M.R."/>
            <person name="Barry K."/>
            <person name="Chovatia M."/>
            <person name="Clum A."/>
            <person name="Daum C."/>
            <person name="Haridas S."/>
            <person name="He G."/>
            <person name="LaButti K."/>
            <person name="Lipzen A."/>
            <person name="Mondo S."/>
            <person name="Riley R."/>
            <person name="Salamov A."/>
            <person name="Simmons B.A."/>
            <person name="Magnuson J.K."/>
            <person name="Henrissat B."/>
            <person name="Mortensen U.H."/>
            <person name="Larsen T.O."/>
            <person name="Devries R.P."/>
            <person name="Grigoriev I.V."/>
            <person name="Machida M."/>
            <person name="Baker S.E."/>
            <person name="Andersen M.R."/>
        </authorList>
    </citation>
    <scope>NUCLEOTIDE SEQUENCE [LARGE SCALE GENOMIC DNA]</scope>
    <source>
        <strain evidence="1 2">CBS 763.97</strain>
    </source>
</reference>
<proteinExistence type="predicted"/>
<keyword evidence="2" id="KW-1185">Reference proteome</keyword>